<evidence type="ECO:0000313" key="2">
    <source>
        <dbReference type="EMBL" id="RDX42474.1"/>
    </source>
</evidence>
<keyword evidence="3" id="KW-1185">Reference proteome</keyword>
<protein>
    <recommendedName>
        <fullName evidence="4">Secreted protein</fullName>
    </recommendedName>
</protein>
<accession>A0A371CQB1</accession>
<evidence type="ECO:0000256" key="1">
    <source>
        <dbReference type="SAM" id="SignalP"/>
    </source>
</evidence>
<gene>
    <name evidence="2" type="ORF">OH76DRAFT_1411152</name>
</gene>
<feature type="chain" id="PRO_5016663224" description="Secreted protein" evidence="1">
    <location>
        <begin position="27"/>
        <end position="120"/>
    </location>
</feature>
<dbReference type="EMBL" id="KZ857484">
    <property type="protein sequence ID" value="RDX42474.1"/>
    <property type="molecule type" value="Genomic_DNA"/>
</dbReference>
<proteinExistence type="predicted"/>
<dbReference type="Proteomes" id="UP000256964">
    <property type="component" value="Unassembled WGS sequence"/>
</dbReference>
<feature type="signal peptide" evidence="1">
    <location>
        <begin position="1"/>
        <end position="26"/>
    </location>
</feature>
<dbReference type="AlphaFoldDB" id="A0A371CQB1"/>
<reference evidence="2 3" key="1">
    <citation type="journal article" date="2018" name="Biotechnol. Biofuels">
        <title>Integrative visual omics of the white-rot fungus Polyporus brumalis exposes the biotechnological potential of its oxidative enzymes for delignifying raw plant biomass.</title>
        <authorList>
            <person name="Miyauchi S."/>
            <person name="Rancon A."/>
            <person name="Drula E."/>
            <person name="Hage H."/>
            <person name="Chaduli D."/>
            <person name="Favel A."/>
            <person name="Grisel S."/>
            <person name="Henrissat B."/>
            <person name="Herpoel-Gimbert I."/>
            <person name="Ruiz-Duenas F.J."/>
            <person name="Chevret D."/>
            <person name="Hainaut M."/>
            <person name="Lin J."/>
            <person name="Wang M."/>
            <person name="Pangilinan J."/>
            <person name="Lipzen A."/>
            <person name="Lesage-Meessen L."/>
            <person name="Navarro D."/>
            <person name="Riley R."/>
            <person name="Grigoriev I.V."/>
            <person name="Zhou S."/>
            <person name="Raouche S."/>
            <person name="Rosso M.N."/>
        </authorList>
    </citation>
    <scope>NUCLEOTIDE SEQUENCE [LARGE SCALE GENOMIC DNA]</scope>
    <source>
        <strain evidence="2 3">BRFM 1820</strain>
    </source>
</reference>
<evidence type="ECO:0008006" key="4">
    <source>
        <dbReference type="Google" id="ProtNLM"/>
    </source>
</evidence>
<name>A0A371CQB1_9APHY</name>
<evidence type="ECO:0000313" key="3">
    <source>
        <dbReference type="Proteomes" id="UP000256964"/>
    </source>
</evidence>
<keyword evidence="1" id="KW-0732">Signal</keyword>
<organism evidence="2 3">
    <name type="scientific">Lentinus brumalis</name>
    <dbReference type="NCBI Taxonomy" id="2498619"/>
    <lineage>
        <taxon>Eukaryota</taxon>
        <taxon>Fungi</taxon>
        <taxon>Dikarya</taxon>
        <taxon>Basidiomycota</taxon>
        <taxon>Agaricomycotina</taxon>
        <taxon>Agaricomycetes</taxon>
        <taxon>Polyporales</taxon>
        <taxon>Polyporaceae</taxon>
        <taxon>Lentinus</taxon>
    </lineage>
</organism>
<sequence length="120" mass="12729">MHCHHVGIAWGVWALVSAIYSAPVASSRPPLSSAVPVFLTGRDLSVFMQEGSRALSSFRAMGRGLSKADCDRASLSVFARLPQGQGGRGLSRVVDSRLANGFGAAFPLLVYYVSSTRTIS</sequence>